<feature type="domain" description="Solute-binding protein family 3/N-terminal" evidence="3">
    <location>
        <begin position="121"/>
        <end position="349"/>
    </location>
</feature>
<accession>A0AAU8DP33</accession>
<proteinExistence type="predicted"/>
<dbReference type="InterPro" id="IPR001638">
    <property type="entry name" value="Solute-binding_3/MltF_N"/>
</dbReference>
<reference evidence="4" key="1">
    <citation type="submission" date="2024-05" db="EMBL/GenBank/DDBJ databases">
        <authorList>
            <person name="Cai S.Y."/>
            <person name="Jin L.M."/>
            <person name="Li H.R."/>
        </authorList>
    </citation>
    <scope>NUCLEOTIDE SEQUENCE</scope>
    <source>
        <strain evidence="4">A5-74</strain>
    </source>
</reference>
<dbReference type="PANTHER" id="PTHR35936:SF17">
    <property type="entry name" value="ARGININE-BINDING EXTRACELLULAR PROTEIN ARTP"/>
    <property type="match status" value="1"/>
</dbReference>
<dbReference type="PANTHER" id="PTHR35936">
    <property type="entry name" value="MEMBRANE-BOUND LYTIC MUREIN TRANSGLYCOSYLASE F"/>
    <property type="match status" value="1"/>
</dbReference>
<dbReference type="SUPFAM" id="SSF53850">
    <property type="entry name" value="Periplasmic binding protein-like II"/>
    <property type="match status" value="1"/>
</dbReference>
<keyword evidence="1" id="KW-0732">Signal</keyword>
<sequence length="356" mass="35509">MSDSLVRVRQTPHPGGRRRSAAVALAVIAVGALTACGSDASTGAGTTPSTAVTSSSSASSDPSSVGSSSAGTSVGSSSAGTSVGSSSAGRSVGSSSAAVTSSAGLGSECTPASLQTLKSGALTIATSEPAFEPWMVDNDPTNGKGYESAVAYAVADKLGYTKDAVAWTRVGFDEAIAKPDGFDFDINQFSISDARKKQVDFSTGYYDVTQVVITVKGSPIEGATTVAALKSAKLGAMNGTTSLDAVNSVIAPTDKPSVFDDNALAAQALQGGQIDGLVVDLPTGFYMVGAQLKDGAVLGQLAGTAASSEQFGLLLAKDSPLTSCMSAAVDALRADGTLAKLNTEWLAGKDVAPVLQ</sequence>
<gene>
    <name evidence="4" type="ORF">ABLG96_19890</name>
</gene>
<dbReference type="Gene3D" id="3.40.190.10">
    <property type="entry name" value="Periplasmic binding protein-like II"/>
    <property type="match status" value="2"/>
</dbReference>
<dbReference type="Pfam" id="PF00497">
    <property type="entry name" value="SBP_bac_3"/>
    <property type="match status" value="1"/>
</dbReference>
<name>A0AAU8DP33_9ACTN</name>
<protein>
    <submittedName>
        <fullName evidence="4">ABC transporter substrate-binding protein</fullName>
    </submittedName>
</protein>
<feature type="region of interest" description="Disordered" evidence="2">
    <location>
        <begin position="39"/>
        <end position="93"/>
    </location>
</feature>
<feature type="region of interest" description="Disordered" evidence="2">
    <location>
        <begin position="1"/>
        <end position="20"/>
    </location>
</feature>
<dbReference type="RefSeq" id="WP_353649045.1">
    <property type="nucleotide sequence ID" value="NZ_CP159218.1"/>
</dbReference>
<dbReference type="SMART" id="SM00062">
    <property type="entry name" value="PBPb"/>
    <property type="match status" value="1"/>
</dbReference>
<evidence type="ECO:0000256" key="1">
    <source>
        <dbReference type="ARBA" id="ARBA00022729"/>
    </source>
</evidence>
<evidence type="ECO:0000256" key="2">
    <source>
        <dbReference type="SAM" id="MobiDB-lite"/>
    </source>
</evidence>
<dbReference type="CDD" id="cd13530">
    <property type="entry name" value="PBP2_peptides_like"/>
    <property type="match status" value="1"/>
</dbReference>
<dbReference type="AlphaFoldDB" id="A0AAU8DP33"/>
<organism evidence="4">
    <name type="scientific">Nakamurella sp. A5-74</name>
    <dbReference type="NCBI Taxonomy" id="3158264"/>
    <lineage>
        <taxon>Bacteria</taxon>
        <taxon>Bacillati</taxon>
        <taxon>Actinomycetota</taxon>
        <taxon>Actinomycetes</taxon>
        <taxon>Nakamurellales</taxon>
        <taxon>Nakamurellaceae</taxon>
        <taxon>Nakamurella</taxon>
    </lineage>
</organism>
<evidence type="ECO:0000313" key="4">
    <source>
        <dbReference type="EMBL" id="XCG63430.1"/>
    </source>
</evidence>
<dbReference type="EMBL" id="CP159218">
    <property type="protein sequence ID" value="XCG63430.1"/>
    <property type="molecule type" value="Genomic_DNA"/>
</dbReference>
<evidence type="ECO:0000259" key="3">
    <source>
        <dbReference type="SMART" id="SM00062"/>
    </source>
</evidence>